<dbReference type="InterPro" id="IPR026888">
    <property type="entry name" value="AcetylCoA_hyd_C"/>
</dbReference>
<dbReference type="Gene3D" id="3.40.1080.20">
    <property type="entry name" value="Acetyl-CoA hydrolase/transferase C-terminal domain"/>
    <property type="match status" value="1"/>
</dbReference>
<dbReference type="PANTHER" id="PTHR21432:SF20">
    <property type="entry name" value="ACETYL-COA HYDROLASE"/>
    <property type="match status" value="1"/>
</dbReference>
<dbReference type="SUPFAM" id="SSF100950">
    <property type="entry name" value="NagB/RpiA/CoA transferase-like"/>
    <property type="match status" value="2"/>
</dbReference>
<dbReference type="InterPro" id="IPR038460">
    <property type="entry name" value="AcetylCoA_hyd_C_sf"/>
</dbReference>
<keyword evidence="2" id="KW-0808">Transferase</keyword>
<dbReference type="EMBL" id="JSYK01000003">
    <property type="protein sequence ID" value="KIA83015.1"/>
    <property type="molecule type" value="Genomic_DNA"/>
</dbReference>
<sequence>MVEYISAEEAVSVIKSGDRIFSHGSACTPNLLIDELARQADRLRNVEFVSITQQGNVEIAKPQYKDSFYINSLFVSTPVREAVNSERGDFVPVFLSEIPTLFKCGILPLDVAMVTVSPPDAHGYCTLGTSVDVARSAVDNAKTIIAQVNPRLPRTHGDGMIHHSKIHKMVWHEEELLTVDYGAKVGECEMLIGNNVAQLIDDRSTLQMGIGTIPDAVLKCLHNHKDLGIHTEMISDGIVDLVANDVITNKYKGTHSNRTITSFAFGTRKLYDYIDDNPSFAFMDVEHVNYPINIMKNKKMVAINSAIEIDLTGQVCADSIGTYQFSGIGGQMDFMRGAALSDGGKPIIAISSRTKKGVPRIVPFLKPGAGVVTTRGHIHYVATEFGVAYLYGKSLRQRAKALIEISHPDDREMLERATFERFKCL</sequence>
<evidence type="ECO:0000313" key="5">
    <source>
        <dbReference type="EMBL" id="KIA83015.1"/>
    </source>
</evidence>
<dbReference type="Gene3D" id="3.30.750.70">
    <property type="entry name" value="4-hydroxybutyrate coenzyme like domains"/>
    <property type="match status" value="1"/>
</dbReference>
<comment type="similarity">
    <text evidence="1">Belongs to the acetyl-CoA hydrolase/transferase family.</text>
</comment>
<evidence type="ECO:0000259" key="3">
    <source>
        <dbReference type="Pfam" id="PF02550"/>
    </source>
</evidence>
<gene>
    <name evidence="5" type="ORF">OA84_05495</name>
</gene>
<dbReference type="InterPro" id="IPR046433">
    <property type="entry name" value="ActCoA_hydro"/>
</dbReference>
<organism evidence="5 6">
    <name type="scientific">Kaistella solincola</name>
    <dbReference type="NCBI Taxonomy" id="510955"/>
    <lineage>
        <taxon>Bacteria</taxon>
        <taxon>Pseudomonadati</taxon>
        <taxon>Bacteroidota</taxon>
        <taxon>Flavobacteriia</taxon>
        <taxon>Flavobacteriales</taxon>
        <taxon>Weeksellaceae</taxon>
        <taxon>Chryseobacterium group</taxon>
        <taxon>Kaistella</taxon>
    </lineage>
</organism>
<accession>A0ABR4ZNW0</accession>
<protein>
    <submittedName>
        <fullName evidence="5">4-hydroxybutyrate CoA-transferase</fullName>
    </submittedName>
</protein>
<name>A0ABR4ZNW0_9FLAO</name>
<evidence type="ECO:0000256" key="1">
    <source>
        <dbReference type="ARBA" id="ARBA00009632"/>
    </source>
</evidence>
<evidence type="ECO:0000313" key="6">
    <source>
        <dbReference type="Proteomes" id="UP000031275"/>
    </source>
</evidence>
<dbReference type="Pfam" id="PF02550">
    <property type="entry name" value="AcetylCoA_hydro"/>
    <property type="match status" value="1"/>
</dbReference>
<proteinExistence type="inferred from homology"/>
<dbReference type="Pfam" id="PF13336">
    <property type="entry name" value="AcetylCoA_hyd_C"/>
    <property type="match status" value="1"/>
</dbReference>
<comment type="caution">
    <text evidence="5">The sequence shown here is derived from an EMBL/GenBank/DDBJ whole genome shotgun (WGS) entry which is preliminary data.</text>
</comment>
<keyword evidence="6" id="KW-1185">Reference proteome</keyword>
<dbReference type="Gene3D" id="3.40.1080.10">
    <property type="entry name" value="Glutaconate Coenzyme A-transferase"/>
    <property type="match status" value="1"/>
</dbReference>
<dbReference type="Proteomes" id="UP000031275">
    <property type="component" value="Unassembled WGS sequence"/>
</dbReference>
<dbReference type="InterPro" id="IPR037171">
    <property type="entry name" value="NagB/RpiA_transferase-like"/>
</dbReference>
<evidence type="ECO:0000256" key="2">
    <source>
        <dbReference type="ARBA" id="ARBA00022679"/>
    </source>
</evidence>
<dbReference type="PANTHER" id="PTHR21432">
    <property type="entry name" value="ACETYL-COA HYDROLASE-RELATED"/>
    <property type="match status" value="1"/>
</dbReference>
<dbReference type="RefSeq" id="WP_039343579.1">
    <property type="nucleotide sequence ID" value="NZ_JSYK01000003.1"/>
</dbReference>
<reference evidence="5 6" key="1">
    <citation type="submission" date="2014-10" db="EMBL/GenBank/DDBJ databases">
        <title>Kaistella solincola genome.</title>
        <authorList>
            <person name="Newman J.D."/>
        </authorList>
    </citation>
    <scope>NUCLEOTIDE SEQUENCE [LARGE SCALE GENOMIC DNA]</scope>
    <source>
        <strain evidence="5 6">DSM 22468</strain>
    </source>
</reference>
<feature type="domain" description="Acetyl-CoA hydrolase/transferase C-terminal" evidence="4">
    <location>
        <begin position="266"/>
        <end position="416"/>
    </location>
</feature>
<evidence type="ECO:0000259" key="4">
    <source>
        <dbReference type="Pfam" id="PF13336"/>
    </source>
</evidence>
<dbReference type="InterPro" id="IPR003702">
    <property type="entry name" value="ActCoA_hydro_N"/>
</dbReference>
<feature type="domain" description="Acetyl-CoA hydrolase/transferase N-terminal" evidence="3">
    <location>
        <begin position="5"/>
        <end position="176"/>
    </location>
</feature>